<evidence type="ECO:0000313" key="3">
    <source>
        <dbReference type="EMBL" id="KKN07337.1"/>
    </source>
</evidence>
<dbReference type="InterPro" id="IPR001611">
    <property type="entry name" value="Leu-rich_rpt"/>
</dbReference>
<evidence type="ECO:0000256" key="1">
    <source>
        <dbReference type="ARBA" id="ARBA00022614"/>
    </source>
</evidence>
<keyword evidence="2" id="KW-0677">Repeat</keyword>
<proteinExistence type="predicted"/>
<dbReference type="PANTHER" id="PTHR48051">
    <property type="match status" value="1"/>
</dbReference>
<name>A0A0F9N679_9ZZZZ</name>
<dbReference type="EMBL" id="LAZR01004581">
    <property type="protein sequence ID" value="KKN07337.1"/>
    <property type="molecule type" value="Genomic_DNA"/>
</dbReference>
<evidence type="ECO:0000256" key="2">
    <source>
        <dbReference type="ARBA" id="ARBA00022737"/>
    </source>
</evidence>
<dbReference type="Pfam" id="PF13855">
    <property type="entry name" value="LRR_8"/>
    <property type="match status" value="1"/>
</dbReference>
<dbReference type="AlphaFoldDB" id="A0A0F9N679"/>
<gene>
    <name evidence="3" type="ORF">LCGC14_1068200</name>
</gene>
<dbReference type="Gene3D" id="3.80.10.10">
    <property type="entry name" value="Ribonuclease Inhibitor"/>
    <property type="match status" value="1"/>
</dbReference>
<keyword evidence="1" id="KW-0433">Leucine-rich repeat</keyword>
<sequence length="132" mass="15377">NLESLQGLGLCNNQLTTLPEWIGNLTSLQTLQLRENQLTTLPGSIDNLKSLEELDLEGNPLNQELKKIVKMANGDIQFILRKLREIFEKERLEVEKEEMEKRYKRERPIIEKLIQEMKFSDAVLKIIIPETC</sequence>
<comment type="caution">
    <text evidence="3">The sequence shown here is derived from an EMBL/GenBank/DDBJ whole genome shotgun (WGS) entry which is preliminary data.</text>
</comment>
<accession>A0A0F9N679</accession>
<dbReference type="InterPro" id="IPR032675">
    <property type="entry name" value="LRR_dom_sf"/>
</dbReference>
<dbReference type="GO" id="GO:0005737">
    <property type="term" value="C:cytoplasm"/>
    <property type="evidence" value="ECO:0007669"/>
    <property type="project" value="TreeGrafter"/>
</dbReference>
<reference evidence="3" key="1">
    <citation type="journal article" date="2015" name="Nature">
        <title>Complex archaea that bridge the gap between prokaryotes and eukaryotes.</title>
        <authorList>
            <person name="Spang A."/>
            <person name="Saw J.H."/>
            <person name="Jorgensen S.L."/>
            <person name="Zaremba-Niedzwiedzka K."/>
            <person name="Martijn J."/>
            <person name="Lind A.E."/>
            <person name="van Eijk R."/>
            <person name="Schleper C."/>
            <person name="Guy L."/>
            <person name="Ettema T.J."/>
        </authorList>
    </citation>
    <scope>NUCLEOTIDE SEQUENCE</scope>
</reference>
<protein>
    <submittedName>
        <fullName evidence="3">Uncharacterized protein</fullName>
    </submittedName>
</protein>
<dbReference type="SUPFAM" id="SSF52075">
    <property type="entry name" value="Outer arm dynein light chain 1"/>
    <property type="match status" value="1"/>
</dbReference>
<dbReference type="PROSITE" id="PS51450">
    <property type="entry name" value="LRR"/>
    <property type="match status" value="1"/>
</dbReference>
<feature type="non-terminal residue" evidence="3">
    <location>
        <position position="1"/>
    </location>
</feature>
<dbReference type="SMART" id="SM00369">
    <property type="entry name" value="LRR_TYP"/>
    <property type="match status" value="3"/>
</dbReference>
<dbReference type="PANTHER" id="PTHR48051:SF39">
    <property type="entry name" value="P53-INDUCED DEATH DOMAIN PROTEIN 1"/>
    <property type="match status" value="1"/>
</dbReference>
<dbReference type="InterPro" id="IPR003591">
    <property type="entry name" value="Leu-rich_rpt_typical-subtyp"/>
</dbReference>
<organism evidence="3">
    <name type="scientific">marine sediment metagenome</name>
    <dbReference type="NCBI Taxonomy" id="412755"/>
    <lineage>
        <taxon>unclassified sequences</taxon>
        <taxon>metagenomes</taxon>
        <taxon>ecological metagenomes</taxon>
    </lineage>
</organism>
<dbReference type="InterPro" id="IPR050216">
    <property type="entry name" value="LRR_domain-containing"/>
</dbReference>